<keyword evidence="3" id="KW-1185">Reference proteome</keyword>
<evidence type="ECO:0000313" key="3">
    <source>
        <dbReference type="Proteomes" id="UP001153069"/>
    </source>
</evidence>
<dbReference type="SUPFAM" id="SSF51735">
    <property type="entry name" value="NAD(P)-binding Rossmann-fold domains"/>
    <property type="match status" value="1"/>
</dbReference>
<evidence type="ECO:0000313" key="2">
    <source>
        <dbReference type="EMBL" id="CAB9506372.1"/>
    </source>
</evidence>
<dbReference type="Proteomes" id="UP001153069">
    <property type="component" value="Unassembled WGS sequence"/>
</dbReference>
<sequence>MDCEQPQRVVVIGANGKTGFHLVRMLHQHPNYSTLAMIRAADQATRFEELGVDWTTGDLEAGSPSVEALEGADAVIFAAGAGRDRPNIKKVSIDYLGAIKAIASAQETKSVKRFLLLSGINTDPLGTRRSVNSSDLDGPLAAWHRLKAHSETYLRESHVHGRALDWTILCPGRLVDEGEVGTGLVKASLIHGEEDLKETLSEEERAAAVKVMPGSHDGKSERLCVSRYNTAAALMALLGAPNTIEKSVTLVDGILPVEEALSIV</sequence>
<dbReference type="InterPro" id="IPR036291">
    <property type="entry name" value="NAD(P)-bd_dom_sf"/>
</dbReference>
<dbReference type="PANTHER" id="PTHR15020:SF50">
    <property type="entry name" value="UPF0659 PROTEIN YMR090W"/>
    <property type="match status" value="1"/>
</dbReference>
<dbReference type="Pfam" id="PF13460">
    <property type="entry name" value="NAD_binding_10"/>
    <property type="match status" value="1"/>
</dbReference>
<dbReference type="EMBL" id="CAICTM010000263">
    <property type="protein sequence ID" value="CAB9506372.1"/>
    <property type="molecule type" value="Genomic_DNA"/>
</dbReference>
<reference evidence="2" key="1">
    <citation type="submission" date="2020-06" db="EMBL/GenBank/DDBJ databases">
        <authorList>
            <consortium name="Plant Systems Biology data submission"/>
        </authorList>
    </citation>
    <scope>NUCLEOTIDE SEQUENCE</scope>
    <source>
        <strain evidence="2">D6</strain>
    </source>
</reference>
<dbReference type="Gene3D" id="3.40.50.720">
    <property type="entry name" value="NAD(P)-binding Rossmann-like Domain"/>
    <property type="match status" value="1"/>
</dbReference>
<feature type="domain" description="NAD(P)-binding" evidence="1">
    <location>
        <begin position="13"/>
        <end position="186"/>
    </location>
</feature>
<gene>
    <name evidence="2" type="ORF">SEMRO_264_G102670.1</name>
</gene>
<name>A0A9N8DNS1_9STRA</name>
<accession>A0A9N8DNS1</accession>
<dbReference type="InterPro" id="IPR016040">
    <property type="entry name" value="NAD(P)-bd_dom"/>
</dbReference>
<evidence type="ECO:0000259" key="1">
    <source>
        <dbReference type="Pfam" id="PF13460"/>
    </source>
</evidence>
<proteinExistence type="predicted"/>
<comment type="caution">
    <text evidence="2">The sequence shown here is derived from an EMBL/GenBank/DDBJ whole genome shotgun (WGS) entry which is preliminary data.</text>
</comment>
<organism evidence="2 3">
    <name type="scientific">Seminavis robusta</name>
    <dbReference type="NCBI Taxonomy" id="568900"/>
    <lineage>
        <taxon>Eukaryota</taxon>
        <taxon>Sar</taxon>
        <taxon>Stramenopiles</taxon>
        <taxon>Ochrophyta</taxon>
        <taxon>Bacillariophyta</taxon>
        <taxon>Bacillariophyceae</taxon>
        <taxon>Bacillariophycidae</taxon>
        <taxon>Naviculales</taxon>
        <taxon>Naviculaceae</taxon>
        <taxon>Seminavis</taxon>
    </lineage>
</organism>
<protein>
    <submittedName>
        <fullName evidence="2">Epimerase</fullName>
    </submittedName>
</protein>
<dbReference type="PANTHER" id="PTHR15020">
    <property type="entry name" value="FLAVIN REDUCTASE-RELATED"/>
    <property type="match status" value="1"/>
</dbReference>
<dbReference type="AlphaFoldDB" id="A0A9N8DNS1"/>
<dbReference type="OrthoDB" id="275457at2759"/>